<feature type="domain" description="IPT/TIG" evidence="1">
    <location>
        <begin position="76"/>
        <end position="155"/>
    </location>
</feature>
<accession>B0E716</accession>
<dbReference type="Pfam" id="PF01833">
    <property type="entry name" value="TIG"/>
    <property type="match status" value="1"/>
</dbReference>
<dbReference type="EMBL" id="DS549339">
    <property type="protein sequence ID" value="EDR25980.1"/>
    <property type="molecule type" value="Genomic_DNA"/>
</dbReference>
<reference evidence="3" key="2">
    <citation type="submission" date="2007-12" db="EMBL/GenBank/DDBJ databases">
        <authorList>
            <person name="Lorenzi H."/>
            <person name="Inman J."/>
            <person name="Schobel S."/>
            <person name="Amedeo P."/>
            <person name="Caler E."/>
        </authorList>
    </citation>
    <scope>NUCLEOTIDE SEQUENCE</scope>
    <source>
        <strain evidence="3">SAW760</strain>
    </source>
</reference>
<dbReference type="InterPro" id="IPR002909">
    <property type="entry name" value="IPT_dom"/>
</dbReference>
<dbReference type="RefSeq" id="XP_001737723.1">
    <property type="nucleotide sequence ID" value="XM_001737671.1"/>
</dbReference>
<evidence type="ECO:0000313" key="4">
    <source>
        <dbReference type="Proteomes" id="UP000008076"/>
    </source>
</evidence>
<dbReference type="AlphaFoldDB" id="B0E716"/>
<organism evidence="4">
    <name type="scientific">Entamoeba dispar (strain ATCC PRA-260 / SAW760)</name>
    <dbReference type="NCBI Taxonomy" id="370354"/>
    <lineage>
        <taxon>Eukaryota</taxon>
        <taxon>Amoebozoa</taxon>
        <taxon>Evosea</taxon>
        <taxon>Archamoebae</taxon>
        <taxon>Mastigamoebida</taxon>
        <taxon>Entamoebidae</taxon>
        <taxon>Entamoeba</taxon>
    </lineage>
</organism>
<evidence type="ECO:0000259" key="1">
    <source>
        <dbReference type="Pfam" id="PF01833"/>
    </source>
</evidence>
<dbReference type="SUPFAM" id="SSF81296">
    <property type="entry name" value="E set domains"/>
    <property type="match status" value="1"/>
</dbReference>
<dbReference type="EMBL" id="DS547935">
    <property type="protein sequence ID" value="EDR29675.1"/>
    <property type="molecule type" value="Genomic_DNA"/>
</dbReference>
<dbReference type="OMA" id="PLVCTIK"/>
<dbReference type="SUPFAM" id="SSF54236">
    <property type="entry name" value="Ubiquitin-like"/>
    <property type="match status" value="1"/>
</dbReference>
<dbReference type="RefSeq" id="XP_001734176.1">
    <property type="nucleotide sequence ID" value="XM_001734124.1"/>
</dbReference>
<dbReference type="GeneID" id="5882772"/>
<sequence length="186" mass="21361">MKIELFNNHQCVQYIEMNVPIKLERIYSEIEEQKKLTLHQITLIYNGYVLPKKGRSEEWNINEKSTIRMILPLVCTIKELSQTEGPCCGGTKIYIKGRFPYSGRKYQVTFGNISTLATFNSHTEIVVITPAHEQGVVNVRVCYEGGDESNPLIFTFVRFEGFNRKYARCATTPTITLGDNIQYSIH</sequence>
<dbReference type="InterPro" id="IPR029071">
    <property type="entry name" value="Ubiquitin-like_domsf"/>
</dbReference>
<dbReference type="InterPro" id="IPR014756">
    <property type="entry name" value="Ig_E-set"/>
</dbReference>
<dbReference type="InterPro" id="IPR013783">
    <property type="entry name" value="Ig-like_fold"/>
</dbReference>
<dbReference type="Proteomes" id="UP000008076">
    <property type="component" value="Unassembled WGS sequence"/>
</dbReference>
<dbReference type="KEGG" id="edi:EDI_168070"/>
<evidence type="ECO:0000313" key="3">
    <source>
        <dbReference type="EMBL" id="EDR29675.1"/>
    </source>
</evidence>
<dbReference type="eggNOG" id="ENOG502RF45">
    <property type="taxonomic scope" value="Eukaryota"/>
</dbReference>
<reference evidence="4" key="1">
    <citation type="submission" date="2007-12" db="EMBL/GenBank/DDBJ databases">
        <title>Annotation of Entamoeba dispar SAW760.</title>
        <authorList>
            <person name="Lorenzi H."/>
            <person name="Inman J."/>
            <person name="Schobel S."/>
            <person name="Amedeo P."/>
            <person name="Caler E."/>
        </authorList>
    </citation>
    <scope>NUCLEOTIDE SEQUENCE [LARGE SCALE GENOMIC DNA]</scope>
    <source>
        <strain evidence="4">ATCC PRA-260 / SAW760</strain>
    </source>
</reference>
<gene>
    <name evidence="3" type="ORF">EDI_110850</name>
    <name evidence="2" type="ORF">EDI_168070</name>
</gene>
<keyword evidence="4" id="KW-1185">Reference proteome</keyword>
<name>B0E716_ENTDS</name>
<dbReference type="VEuPathDB" id="AmoebaDB:EDI_168070"/>
<dbReference type="GeneID" id="5879075"/>
<dbReference type="KEGG" id="edi:EDI_110850"/>
<proteinExistence type="predicted"/>
<dbReference type="CDD" id="cd00102">
    <property type="entry name" value="IPT"/>
    <property type="match status" value="1"/>
</dbReference>
<dbReference type="VEuPathDB" id="AmoebaDB:EDI_110850"/>
<dbReference type="Gene3D" id="2.60.40.10">
    <property type="entry name" value="Immunoglobulins"/>
    <property type="match status" value="1"/>
</dbReference>
<evidence type="ECO:0000313" key="2">
    <source>
        <dbReference type="EMBL" id="EDR25980.1"/>
    </source>
</evidence>
<dbReference type="OrthoDB" id="24811at2759"/>
<protein>
    <recommendedName>
        <fullName evidence="1">IPT/TIG domain-containing protein</fullName>
    </recommendedName>
</protein>
<dbReference type="Gene3D" id="3.10.20.90">
    <property type="entry name" value="Phosphatidylinositol 3-kinase Catalytic Subunit, Chain A, domain 1"/>
    <property type="match status" value="1"/>
</dbReference>